<feature type="compositionally biased region" description="Low complexity" evidence="1">
    <location>
        <begin position="177"/>
        <end position="198"/>
    </location>
</feature>
<evidence type="ECO:0000313" key="3">
    <source>
        <dbReference type="Proteomes" id="UP000292274"/>
    </source>
</evidence>
<comment type="caution">
    <text evidence="2">The sequence shown here is derived from an EMBL/GenBank/DDBJ whole genome shotgun (WGS) entry which is preliminary data.</text>
</comment>
<evidence type="ECO:0000256" key="1">
    <source>
        <dbReference type="SAM" id="MobiDB-lite"/>
    </source>
</evidence>
<organism evidence="2 3">
    <name type="scientific">Micromonospora zingiberis</name>
    <dbReference type="NCBI Taxonomy" id="2053011"/>
    <lineage>
        <taxon>Bacteria</taxon>
        <taxon>Bacillati</taxon>
        <taxon>Actinomycetota</taxon>
        <taxon>Actinomycetes</taxon>
        <taxon>Micromonosporales</taxon>
        <taxon>Micromonosporaceae</taxon>
        <taxon>Micromonospora</taxon>
    </lineage>
</organism>
<name>A0A4R0G2D7_9ACTN</name>
<reference evidence="2 3" key="1">
    <citation type="submission" date="2019-02" db="EMBL/GenBank/DDBJ databases">
        <title>Jishengella sp. nov., isolated from a root of Zingiber montanum.</title>
        <authorList>
            <person name="Kuncharoen N."/>
            <person name="Kudo T."/>
            <person name="Masahiro Y."/>
            <person name="Ohkuma M."/>
            <person name="Tanasupawat S."/>
        </authorList>
    </citation>
    <scope>NUCLEOTIDE SEQUENCE [LARGE SCALE GENOMIC DNA]</scope>
    <source>
        <strain evidence="2 3">PLAI 1-1</strain>
    </source>
</reference>
<evidence type="ECO:0000313" key="2">
    <source>
        <dbReference type="EMBL" id="TCB89429.1"/>
    </source>
</evidence>
<dbReference type="AlphaFoldDB" id="A0A4R0G2D7"/>
<accession>A0A4R0G2D7</accession>
<dbReference type="EMBL" id="SJJR01000033">
    <property type="protein sequence ID" value="TCB89429.1"/>
    <property type="molecule type" value="Genomic_DNA"/>
</dbReference>
<protein>
    <submittedName>
        <fullName evidence="2">Uncharacterized protein</fullName>
    </submittedName>
</protein>
<feature type="compositionally biased region" description="Low complexity" evidence="1">
    <location>
        <begin position="148"/>
        <end position="164"/>
    </location>
</feature>
<gene>
    <name evidence="2" type="ORF">E0H26_27870</name>
</gene>
<sequence length="210" mass="21804">MLVSAYDSQSSRQIAGSITVRAVGRAAHRSHLAETRVIDVGGGWHTGTWRVDLRRLADRARVTALALRTQPGERQLSDHDWSEIVRGMADRIGLGDRPWVAVRTNPTTLTLLTDATNGPLRTEAARAYARTPAVTSRTTPTHPPPASATPTAAADPGTAGTANPEAPPNGVAQLSFAVPPTAAPGAAAGSPAHQPGGAPIHGAGTRPHTR</sequence>
<keyword evidence="3" id="KW-1185">Reference proteome</keyword>
<dbReference type="Proteomes" id="UP000292274">
    <property type="component" value="Unassembled WGS sequence"/>
</dbReference>
<feature type="region of interest" description="Disordered" evidence="1">
    <location>
        <begin position="128"/>
        <end position="210"/>
    </location>
</feature>
<proteinExistence type="predicted"/>